<evidence type="ECO:0000259" key="2">
    <source>
        <dbReference type="Pfam" id="PF01370"/>
    </source>
</evidence>
<dbReference type="OrthoDB" id="9801056at2"/>
<dbReference type="EMBL" id="AQQR01000002">
    <property type="protein sequence ID" value="OWU76057.1"/>
    <property type="molecule type" value="Genomic_DNA"/>
</dbReference>
<dbReference type="InterPro" id="IPR036291">
    <property type="entry name" value="NAD(P)-bd_dom_sf"/>
</dbReference>
<organism evidence="3 4">
    <name type="scientific">Marinibacterium profundimaris</name>
    <dbReference type="NCBI Taxonomy" id="1679460"/>
    <lineage>
        <taxon>Bacteria</taxon>
        <taxon>Pseudomonadati</taxon>
        <taxon>Pseudomonadota</taxon>
        <taxon>Alphaproteobacteria</taxon>
        <taxon>Rhodobacterales</taxon>
        <taxon>Paracoccaceae</taxon>
        <taxon>Marinibacterium</taxon>
    </lineage>
</organism>
<evidence type="ECO:0000313" key="4">
    <source>
        <dbReference type="Proteomes" id="UP000215377"/>
    </source>
</evidence>
<dbReference type="InterPro" id="IPR001509">
    <property type="entry name" value="Epimerase_deHydtase"/>
</dbReference>
<evidence type="ECO:0000256" key="1">
    <source>
        <dbReference type="ARBA" id="ARBA00007637"/>
    </source>
</evidence>
<dbReference type="PANTHER" id="PTHR42687">
    <property type="entry name" value="L-THREONINE 3-DEHYDROGENASE"/>
    <property type="match status" value="1"/>
</dbReference>
<gene>
    <name evidence="3" type="ORF">ATO3_07775</name>
</gene>
<name>A0A225NSQ0_9RHOB</name>
<dbReference type="GO" id="GO:0006567">
    <property type="term" value="P:L-threonine catabolic process"/>
    <property type="evidence" value="ECO:0007669"/>
    <property type="project" value="TreeGrafter"/>
</dbReference>
<accession>A0A225NSQ0</accession>
<dbReference type="AlphaFoldDB" id="A0A225NSQ0"/>
<comment type="similarity">
    <text evidence="1">Belongs to the NAD(P)-dependent epimerase/dehydratase family.</text>
</comment>
<dbReference type="Gene3D" id="3.40.50.720">
    <property type="entry name" value="NAD(P)-binding Rossmann-like Domain"/>
    <property type="match status" value="1"/>
</dbReference>
<dbReference type="SUPFAM" id="SSF51735">
    <property type="entry name" value="NAD(P)-binding Rossmann-fold domains"/>
    <property type="match status" value="1"/>
</dbReference>
<proteinExistence type="inferred from homology"/>
<feature type="domain" description="NAD-dependent epimerase/dehydratase" evidence="2">
    <location>
        <begin position="5"/>
        <end position="226"/>
    </location>
</feature>
<protein>
    <recommendedName>
        <fullName evidence="2">NAD-dependent epimerase/dehydratase domain-containing protein</fullName>
    </recommendedName>
</protein>
<reference evidence="3 4" key="1">
    <citation type="submission" date="2013-04" db="EMBL/GenBank/DDBJ databases">
        <title>Oceanicola sp. 22II1-22F33 Genome Sequencing.</title>
        <authorList>
            <person name="Lai Q."/>
            <person name="Li G."/>
            <person name="Shao Z."/>
        </authorList>
    </citation>
    <scope>NUCLEOTIDE SEQUENCE [LARGE SCALE GENOMIC DNA]</scope>
    <source>
        <strain evidence="3 4">22II1-22F33</strain>
    </source>
</reference>
<comment type="caution">
    <text evidence="3">The sequence shown here is derived from an EMBL/GenBank/DDBJ whole genome shotgun (WGS) entry which is preliminary data.</text>
</comment>
<dbReference type="InterPro" id="IPR051225">
    <property type="entry name" value="NAD(P)_epim/dehydratase"/>
</dbReference>
<sequence length="313" mass="33802">MTETILITGGNGNLGRLVATRLEAQGSRVVSFDLPGSEGAHSAPRHKVVTGDIRDADLLRETLETHRPDAIIHLASLLSGSSEADPQSAWEINATASVTLMQLARELAPGPFVFSSSVATYGPGLPSPLAVDAPQWPETIYGATKVAVERMGHYLRRVHGFDFRCLRFPMVLSPFAPPAALTAYPSHAFRAAIEGRPFTFPVHPETGMSNLFLDDVVEGIVKLTRADGTRLVTPGYNLHGYSLTAAEIAAFLTARMQGFTCDFRPDPTVVGFVGGGPDEMDSTPARSEWDWRPAYDFETSAEALLERLAAEHA</sequence>
<dbReference type="GO" id="GO:0008743">
    <property type="term" value="F:L-threonine 3-dehydrogenase activity"/>
    <property type="evidence" value="ECO:0007669"/>
    <property type="project" value="TreeGrafter"/>
</dbReference>
<dbReference type="RefSeq" id="WP_088649256.1">
    <property type="nucleotide sequence ID" value="NZ_AQQR01000002.1"/>
</dbReference>
<dbReference type="Proteomes" id="UP000215377">
    <property type="component" value="Unassembled WGS sequence"/>
</dbReference>
<evidence type="ECO:0000313" key="3">
    <source>
        <dbReference type="EMBL" id="OWU76057.1"/>
    </source>
</evidence>
<keyword evidence="4" id="KW-1185">Reference proteome</keyword>
<dbReference type="Pfam" id="PF01370">
    <property type="entry name" value="Epimerase"/>
    <property type="match status" value="1"/>
</dbReference>
<dbReference type="PANTHER" id="PTHR42687:SF1">
    <property type="entry name" value="L-THREONINE 3-DEHYDROGENASE, MITOCHONDRIAL"/>
    <property type="match status" value="1"/>
</dbReference>